<dbReference type="InterPro" id="IPR057261">
    <property type="entry name" value="Sororin-like_M"/>
</dbReference>
<comment type="subcellular location">
    <subcellularLocation>
        <location evidence="2">Chromosome</location>
    </subcellularLocation>
    <subcellularLocation>
        <location evidence="1">Nucleus</location>
    </subcellularLocation>
</comment>
<feature type="domain" description="Sororin C-terminal region" evidence="11">
    <location>
        <begin position="336"/>
        <end position="359"/>
    </location>
</feature>
<dbReference type="Proteomes" id="UP000694580">
    <property type="component" value="Chromosome 6"/>
</dbReference>
<evidence type="ECO:0000313" key="12">
    <source>
        <dbReference type="Ensembl" id="ENSDCDP00010046660.1"/>
    </source>
</evidence>
<protein>
    <submittedName>
        <fullName evidence="12">Uncharacterized protein</fullName>
    </submittedName>
</protein>
<accession>A0AAY4DMM6</accession>
<dbReference type="GO" id="GO:0007064">
    <property type="term" value="P:mitotic sister chromatid cohesion"/>
    <property type="evidence" value="ECO:0007669"/>
    <property type="project" value="TreeGrafter"/>
</dbReference>
<evidence type="ECO:0000256" key="1">
    <source>
        <dbReference type="ARBA" id="ARBA00004123"/>
    </source>
</evidence>
<keyword evidence="4" id="KW-0132">Cell division</keyword>
<feature type="compositionally biased region" description="Basic and acidic residues" evidence="9">
    <location>
        <begin position="175"/>
        <end position="188"/>
    </location>
</feature>
<dbReference type="InterPro" id="IPR018605">
    <property type="entry name" value="Sororin"/>
</dbReference>
<reference evidence="12" key="2">
    <citation type="submission" date="2025-08" db="UniProtKB">
        <authorList>
            <consortium name="Ensembl"/>
        </authorList>
    </citation>
    <scope>IDENTIFICATION</scope>
</reference>
<dbReference type="GeneTree" id="ENSGT00390000010028"/>
<feature type="domain" description="Sororin-like middle region" evidence="10">
    <location>
        <begin position="189"/>
        <end position="320"/>
    </location>
</feature>
<name>A0AAY4DMM6_9TELE</name>
<evidence type="ECO:0000256" key="4">
    <source>
        <dbReference type="ARBA" id="ARBA00022618"/>
    </source>
</evidence>
<keyword evidence="13" id="KW-1185">Reference proteome</keyword>
<evidence type="ECO:0000256" key="8">
    <source>
        <dbReference type="ARBA" id="ARBA00093465"/>
    </source>
</evidence>
<gene>
    <name evidence="12" type="primary">CDCA5</name>
</gene>
<evidence type="ECO:0000256" key="7">
    <source>
        <dbReference type="ARBA" id="ARBA00023306"/>
    </source>
</evidence>
<dbReference type="GO" id="GO:0031536">
    <property type="term" value="P:positive regulation of exit from mitosis"/>
    <property type="evidence" value="ECO:0007669"/>
    <property type="project" value="TreeGrafter"/>
</dbReference>
<comment type="similarity">
    <text evidence="8">Belongs to the sororin family.</text>
</comment>
<dbReference type="GO" id="GO:0005634">
    <property type="term" value="C:nucleus"/>
    <property type="evidence" value="ECO:0007669"/>
    <property type="project" value="UniProtKB-SubCell"/>
</dbReference>
<organism evidence="12 13">
    <name type="scientific">Denticeps clupeoides</name>
    <name type="common">denticle herring</name>
    <dbReference type="NCBI Taxonomy" id="299321"/>
    <lineage>
        <taxon>Eukaryota</taxon>
        <taxon>Metazoa</taxon>
        <taxon>Chordata</taxon>
        <taxon>Craniata</taxon>
        <taxon>Vertebrata</taxon>
        <taxon>Euteleostomi</taxon>
        <taxon>Actinopterygii</taxon>
        <taxon>Neopterygii</taxon>
        <taxon>Teleostei</taxon>
        <taxon>Clupei</taxon>
        <taxon>Clupeiformes</taxon>
        <taxon>Denticipitoidei</taxon>
        <taxon>Denticipitidae</taxon>
        <taxon>Denticeps</taxon>
    </lineage>
</organism>
<dbReference type="Ensembl" id="ENSDCDT00010056866.1">
    <property type="protein sequence ID" value="ENSDCDP00010046660.1"/>
    <property type="gene ID" value="ENSDCDG00010028453.1"/>
</dbReference>
<keyword evidence="3" id="KW-0158">Chromosome</keyword>
<feature type="compositionally biased region" description="Low complexity" evidence="9">
    <location>
        <begin position="127"/>
        <end position="142"/>
    </location>
</feature>
<keyword evidence="6" id="KW-0539">Nucleus</keyword>
<dbReference type="Pfam" id="PF09666">
    <property type="entry name" value="Sororin_middle"/>
    <property type="match status" value="1"/>
</dbReference>
<reference evidence="12 13" key="1">
    <citation type="submission" date="2020-06" db="EMBL/GenBank/DDBJ databases">
        <authorList>
            <consortium name="Wellcome Sanger Institute Data Sharing"/>
        </authorList>
    </citation>
    <scope>NUCLEOTIDE SEQUENCE [LARGE SCALE GENOMIC DNA]</scope>
</reference>
<evidence type="ECO:0000259" key="11">
    <source>
        <dbReference type="Pfam" id="PF25220"/>
    </source>
</evidence>
<evidence type="ECO:0000256" key="9">
    <source>
        <dbReference type="SAM" id="MobiDB-lite"/>
    </source>
</evidence>
<keyword evidence="5" id="KW-0498">Mitosis</keyword>
<dbReference type="InterPro" id="IPR057337">
    <property type="entry name" value="Sororin_C"/>
</dbReference>
<evidence type="ECO:0000256" key="2">
    <source>
        <dbReference type="ARBA" id="ARBA00004286"/>
    </source>
</evidence>
<evidence type="ECO:0000256" key="3">
    <source>
        <dbReference type="ARBA" id="ARBA00022454"/>
    </source>
</evidence>
<feature type="compositionally biased region" description="Basic and acidic residues" evidence="9">
    <location>
        <begin position="79"/>
        <end position="91"/>
    </location>
</feature>
<proteinExistence type="inferred from homology"/>
<dbReference type="GO" id="GO:0006302">
    <property type="term" value="P:double-strand break repair"/>
    <property type="evidence" value="ECO:0007669"/>
    <property type="project" value="TreeGrafter"/>
</dbReference>
<dbReference type="GO" id="GO:0051301">
    <property type="term" value="P:cell division"/>
    <property type="evidence" value="ECO:0007669"/>
    <property type="project" value="UniProtKB-KW"/>
</dbReference>
<evidence type="ECO:0000313" key="13">
    <source>
        <dbReference type="Proteomes" id="UP000694580"/>
    </source>
</evidence>
<sequence>SHCRYDCTIHWDKKGNKKTQLRKATNAQKQQDSSDATHLVVVGDQAVLADVNPVLEAEQVRHLPFGTLAQTHGLLFKPETPDTRSHGRRAEALPPTHLRSRRGDKSSLHASLPGNARPTNFGERSDSSPSCRRSPRLSASQKTPPPPAATPQVVVKRAITVRKIVPKKAQSQSEANKENVDRLSEVTAKKPKVSTPTPAAFSAPPPAHLSPILPPKTASVTASTQDSGDDAWSQKVRRSYSRLSAGDHSFTVPTDQTSSSPSTSRRETLFGFERMRTPEVKQKSVSRVANQTLGSFVGETEDSVCPLSEPDPNIPGVAVLKKNPRKKKVQPIKISELDLLAAKMNAEFEEAEGFELVVE</sequence>
<reference evidence="12" key="3">
    <citation type="submission" date="2025-09" db="UniProtKB">
        <authorList>
            <consortium name="Ensembl"/>
        </authorList>
    </citation>
    <scope>IDENTIFICATION</scope>
</reference>
<evidence type="ECO:0000256" key="6">
    <source>
        <dbReference type="ARBA" id="ARBA00023242"/>
    </source>
</evidence>
<feature type="compositionally biased region" description="Low complexity" evidence="9">
    <location>
        <begin position="251"/>
        <end position="263"/>
    </location>
</feature>
<evidence type="ECO:0000259" key="10">
    <source>
        <dbReference type="Pfam" id="PF09666"/>
    </source>
</evidence>
<feature type="region of interest" description="Disordered" evidence="9">
    <location>
        <begin position="166"/>
        <end position="269"/>
    </location>
</feature>
<dbReference type="GO" id="GO:0005694">
    <property type="term" value="C:chromosome"/>
    <property type="evidence" value="ECO:0007669"/>
    <property type="project" value="UniProtKB-SubCell"/>
</dbReference>
<dbReference type="PANTHER" id="PTHR31092">
    <property type="entry name" value="SORORIN"/>
    <property type="match status" value="1"/>
</dbReference>
<evidence type="ECO:0000256" key="5">
    <source>
        <dbReference type="ARBA" id="ARBA00022776"/>
    </source>
</evidence>
<dbReference type="Pfam" id="PF25220">
    <property type="entry name" value="Sororin_C"/>
    <property type="match status" value="1"/>
</dbReference>
<feature type="compositionally biased region" description="Pro residues" evidence="9">
    <location>
        <begin position="203"/>
        <end position="214"/>
    </location>
</feature>
<dbReference type="AlphaFoldDB" id="A0AAY4DMM6"/>
<feature type="region of interest" description="Disordered" evidence="9">
    <location>
        <begin position="74"/>
        <end position="154"/>
    </location>
</feature>
<dbReference type="PANTHER" id="PTHR31092:SF2">
    <property type="entry name" value="SORORIN"/>
    <property type="match status" value="1"/>
</dbReference>
<dbReference type="GO" id="GO:0007080">
    <property type="term" value="P:mitotic metaphase chromosome alignment"/>
    <property type="evidence" value="ECO:0007669"/>
    <property type="project" value="TreeGrafter"/>
</dbReference>
<keyword evidence="7" id="KW-0131">Cell cycle</keyword>